<dbReference type="Pfam" id="PF19054">
    <property type="entry name" value="DUF5753"/>
    <property type="match status" value="1"/>
</dbReference>
<evidence type="ECO:0000313" key="3">
    <source>
        <dbReference type="Proteomes" id="UP001500751"/>
    </source>
</evidence>
<feature type="domain" description="DUF5753" evidence="1">
    <location>
        <begin position="111"/>
        <end position="273"/>
    </location>
</feature>
<dbReference type="Proteomes" id="UP001500751">
    <property type="component" value="Unassembled WGS sequence"/>
</dbReference>
<dbReference type="InterPro" id="IPR043917">
    <property type="entry name" value="DUF5753"/>
</dbReference>
<proteinExistence type="predicted"/>
<dbReference type="CDD" id="cd00093">
    <property type="entry name" value="HTH_XRE"/>
    <property type="match status" value="1"/>
</dbReference>
<dbReference type="Gene3D" id="1.10.260.40">
    <property type="entry name" value="lambda repressor-like DNA-binding domains"/>
    <property type="match status" value="1"/>
</dbReference>
<dbReference type="InterPro" id="IPR010982">
    <property type="entry name" value="Lambda_DNA-bd_dom_sf"/>
</dbReference>
<dbReference type="EMBL" id="BAAAQN010000086">
    <property type="protein sequence ID" value="GAA2062086.1"/>
    <property type="molecule type" value="Genomic_DNA"/>
</dbReference>
<comment type="caution">
    <text evidence="2">The sequence shown here is derived from an EMBL/GenBank/DDBJ whole genome shotgun (WGS) entry which is preliminary data.</text>
</comment>
<name>A0ABP5H3Z4_9ACTN</name>
<gene>
    <name evidence="2" type="ORF">GCM10009839_86480</name>
</gene>
<sequence length="280" mass="30480">MAVSVSAQRSRQLLARRLVEIRDDARLNSRGLAARLGWYESKVSRIVNAVTLPSAADIEAWCTVCDAAEEIPALLAALRNVEAMFTEWRRLMRGGLARVQAGLLPLYEAHTRFRAYSSSTIPGMLQTAGYAEAVLRTFQQREGLRDDVAAAVAARLSRQELLRDAGRQFAFVIEEHALRTAVADAETMSVQLGHLLTAVGMPNVSVGIAPMTTGRAHWPMEDFWLLGDSVVKVEMTSGELSVTEPAEVQAYAAMFARLADQAVNGAAARRLIAAALESLD</sequence>
<evidence type="ECO:0000313" key="2">
    <source>
        <dbReference type="EMBL" id="GAA2062086.1"/>
    </source>
</evidence>
<organism evidence="2 3">
    <name type="scientific">Catenulispora yoronensis</name>
    <dbReference type="NCBI Taxonomy" id="450799"/>
    <lineage>
        <taxon>Bacteria</taxon>
        <taxon>Bacillati</taxon>
        <taxon>Actinomycetota</taxon>
        <taxon>Actinomycetes</taxon>
        <taxon>Catenulisporales</taxon>
        <taxon>Catenulisporaceae</taxon>
        <taxon>Catenulispora</taxon>
    </lineage>
</organism>
<dbReference type="InterPro" id="IPR001387">
    <property type="entry name" value="Cro/C1-type_HTH"/>
</dbReference>
<dbReference type="SUPFAM" id="SSF47413">
    <property type="entry name" value="lambda repressor-like DNA-binding domains"/>
    <property type="match status" value="1"/>
</dbReference>
<dbReference type="RefSeq" id="WP_344671572.1">
    <property type="nucleotide sequence ID" value="NZ_BAAAQN010000086.1"/>
</dbReference>
<reference evidence="3" key="1">
    <citation type="journal article" date="2019" name="Int. J. Syst. Evol. Microbiol.">
        <title>The Global Catalogue of Microorganisms (GCM) 10K type strain sequencing project: providing services to taxonomists for standard genome sequencing and annotation.</title>
        <authorList>
            <consortium name="The Broad Institute Genomics Platform"/>
            <consortium name="The Broad Institute Genome Sequencing Center for Infectious Disease"/>
            <person name="Wu L."/>
            <person name="Ma J."/>
        </authorList>
    </citation>
    <scope>NUCLEOTIDE SEQUENCE [LARGE SCALE GENOMIC DNA]</scope>
    <source>
        <strain evidence="3">JCM 16014</strain>
    </source>
</reference>
<evidence type="ECO:0000259" key="1">
    <source>
        <dbReference type="Pfam" id="PF19054"/>
    </source>
</evidence>
<dbReference type="Pfam" id="PF13560">
    <property type="entry name" value="HTH_31"/>
    <property type="match status" value="1"/>
</dbReference>
<protein>
    <submittedName>
        <fullName evidence="2">Helix-turn-helix transcriptional regulator</fullName>
    </submittedName>
</protein>
<keyword evidence="3" id="KW-1185">Reference proteome</keyword>
<accession>A0ABP5H3Z4</accession>